<name>A0A540KNK7_MALBA</name>
<proteinExistence type="predicted"/>
<dbReference type="Proteomes" id="UP000315295">
    <property type="component" value="Unassembled WGS sequence"/>
</dbReference>
<evidence type="ECO:0000313" key="2">
    <source>
        <dbReference type="EMBL" id="TQD75815.1"/>
    </source>
</evidence>
<dbReference type="AlphaFoldDB" id="A0A540KNK7"/>
<organism evidence="1 3">
    <name type="scientific">Malus baccata</name>
    <name type="common">Siberian crab apple</name>
    <name type="synonym">Pyrus baccata</name>
    <dbReference type="NCBI Taxonomy" id="106549"/>
    <lineage>
        <taxon>Eukaryota</taxon>
        <taxon>Viridiplantae</taxon>
        <taxon>Streptophyta</taxon>
        <taxon>Embryophyta</taxon>
        <taxon>Tracheophyta</taxon>
        <taxon>Spermatophyta</taxon>
        <taxon>Magnoliopsida</taxon>
        <taxon>eudicotyledons</taxon>
        <taxon>Gunneridae</taxon>
        <taxon>Pentapetalae</taxon>
        <taxon>rosids</taxon>
        <taxon>fabids</taxon>
        <taxon>Rosales</taxon>
        <taxon>Rosaceae</taxon>
        <taxon>Amygdaloideae</taxon>
        <taxon>Maleae</taxon>
        <taxon>Malus</taxon>
    </lineage>
</organism>
<dbReference type="EMBL" id="VIEB01001072">
    <property type="protein sequence ID" value="TQD75814.1"/>
    <property type="molecule type" value="Genomic_DNA"/>
</dbReference>
<dbReference type="EMBL" id="VIEB01001072">
    <property type="protein sequence ID" value="TQD75815.1"/>
    <property type="molecule type" value="Genomic_DNA"/>
</dbReference>
<sequence length="91" mass="9765">MVTSSSNPPPKPLLHLPNSGLSRAQFHVSDSLASPAITGVADKNAKINKYCEMGNLKSAMEMVSGAQKSELGLEAYYFVMELCVGMMSLQD</sequence>
<evidence type="ECO:0000313" key="1">
    <source>
        <dbReference type="EMBL" id="TQD75814.1"/>
    </source>
</evidence>
<gene>
    <name evidence="1" type="ORF">C1H46_038650</name>
    <name evidence="2" type="ORF">C1H46_038651</name>
</gene>
<protein>
    <submittedName>
        <fullName evidence="1">Uncharacterized protein</fullName>
    </submittedName>
</protein>
<evidence type="ECO:0000313" key="3">
    <source>
        <dbReference type="Proteomes" id="UP000315295"/>
    </source>
</evidence>
<comment type="caution">
    <text evidence="1">The sequence shown here is derived from an EMBL/GenBank/DDBJ whole genome shotgun (WGS) entry which is preliminary data.</text>
</comment>
<accession>A0A540KNK7</accession>
<reference evidence="1 3" key="1">
    <citation type="journal article" date="2019" name="G3 (Bethesda)">
        <title>Sequencing of a Wild Apple (Malus baccata) Genome Unravels the Differences Between Cultivated and Wild Apple Species Regarding Disease Resistance and Cold Tolerance.</title>
        <authorList>
            <person name="Chen X."/>
        </authorList>
    </citation>
    <scope>NUCLEOTIDE SEQUENCE [LARGE SCALE GENOMIC DNA]</scope>
    <source>
        <strain evidence="3">cv. Shandingzi</strain>
        <tissue evidence="1">Leaves</tissue>
    </source>
</reference>
<keyword evidence="3" id="KW-1185">Reference proteome</keyword>